<organism evidence="2 3">
    <name type="scientific">Pyrobaculum calidifontis (strain DSM 21063 / JCM 11548 / VA1)</name>
    <dbReference type="NCBI Taxonomy" id="410359"/>
    <lineage>
        <taxon>Archaea</taxon>
        <taxon>Thermoproteota</taxon>
        <taxon>Thermoprotei</taxon>
        <taxon>Thermoproteales</taxon>
        <taxon>Thermoproteaceae</taxon>
        <taxon>Pyrobaculum</taxon>
    </lineage>
</organism>
<dbReference type="KEGG" id="pcl:Pcal_1324"/>
<name>A3MVS9_PYRCJ</name>
<dbReference type="Pfam" id="PF13478">
    <property type="entry name" value="XdhC_C"/>
    <property type="match status" value="1"/>
</dbReference>
<dbReference type="InterPro" id="IPR052698">
    <property type="entry name" value="MoCofactor_Util/Proc"/>
</dbReference>
<evidence type="ECO:0000313" key="3">
    <source>
        <dbReference type="Proteomes" id="UP000001431"/>
    </source>
</evidence>
<gene>
    <name evidence="2" type="ordered locus">Pcal_1324</name>
</gene>
<dbReference type="GeneID" id="4909748"/>
<dbReference type="PANTHER" id="PTHR30388:SF6">
    <property type="entry name" value="XANTHINE DEHYDROGENASE SUBUNIT A-RELATED"/>
    <property type="match status" value="1"/>
</dbReference>
<reference evidence="2" key="1">
    <citation type="submission" date="2007-02" db="EMBL/GenBank/DDBJ databases">
        <title>Complete sequence of Pyrobaculum calidifontis JCM 11548.</title>
        <authorList>
            <consortium name="US DOE Joint Genome Institute"/>
            <person name="Copeland A."/>
            <person name="Lucas S."/>
            <person name="Lapidus A."/>
            <person name="Barry K."/>
            <person name="Glavina del Rio T."/>
            <person name="Dalin E."/>
            <person name="Tice H."/>
            <person name="Pitluck S."/>
            <person name="Chain P."/>
            <person name="Malfatti S."/>
            <person name="Shin M."/>
            <person name="Vergez L."/>
            <person name="Schmutz J."/>
            <person name="Larimer F."/>
            <person name="Land M."/>
            <person name="Hauser L."/>
            <person name="Kyrpides N."/>
            <person name="Mikhailova N."/>
            <person name="Cozen A.E."/>
            <person name="Fitz-Gibbon S.T."/>
            <person name="House C.H."/>
            <person name="Saltikov C."/>
            <person name="Lowe T.M."/>
            <person name="Richardson P."/>
        </authorList>
    </citation>
    <scope>NUCLEOTIDE SEQUENCE [LARGE SCALE GENOMIC DNA]</scope>
    <source>
        <strain evidence="2">JCM 11548</strain>
    </source>
</reference>
<evidence type="ECO:0000313" key="2">
    <source>
        <dbReference type="EMBL" id="ABO08746.1"/>
    </source>
</evidence>
<dbReference type="AlphaFoldDB" id="A3MVS9"/>
<proteinExistence type="predicted"/>
<protein>
    <submittedName>
        <fullName evidence="2">Xanthine dehydrogenase accessory factor</fullName>
    </submittedName>
</protein>
<dbReference type="HOGENOM" id="CLU_041115_3_1_2"/>
<dbReference type="STRING" id="410359.Pcal_1324"/>
<dbReference type="InterPro" id="IPR027051">
    <property type="entry name" value="XdhC_Rossmann_dom"/>
</dbReference>
<dbReference type="Proteomes" id="UP000001431">
    <property type="component" value="Chromosome"/>
</dbReference>
<dbReference type="EMBL" id="CP000561">
    <property type="protein sequence ID" value="ABO08746.1"/>
    <property type="molecule type" value="Genomic_DNA"/>
</dbReference>
<accession>A3MVS9</accession>
<keyword evidence="3" id="KW-1185">Reference proteome</keyword>
<dbReference type="OrthoDB" id="33067at2157"/>
<feature type="domain" description="XdhC Rossmann" evidence="1">
    <location>
        <begin position="82"/>
        <end position="211"/>
    </location>
</feature>
<sequence>MSICEIFNALSSAPGDVAVLVKARVGDKWVVDVVVDGRPVLGLVPRHVAEQLRLGQPGDRFDGVVDGVEVHAEVVLIRPTVVAVGRGEVARRVAEVAAAMGYAVVSIGHTARGALEATFEDLEKLVGEHAVVVVANEGGDPSDVDVAELAIRRRARYVAVMASQRRAALILRELERRGVPKEELERRLYTPAGLDIGAKTAGEIAVSILAEAVAALRGGTGRSLREVKNPRSVLKEVEGESLASYKCDWRPPRGL</sequence>
<dbReference type="Gene3D" id="3.40.50.720">
    <property type="entry name" value="NAD(P)-binding Rossmann-like Domain"/>
    <property type="match status" value="1"/>
</dbReference>
<dbReference type="PANTHER" id="PTHR30388">
    <property type="entry name" value="ALDEHYDE OXIDOREDUCTASE MOLYBDENUM COFACTOR ASSEMBLY PROTEIN"/>
    <property type="match status" value="1"/>
</dbReference>
<dbReference type="eggNOG" id="arCOG01929">
    <property type="taxonomic scope" value="Archaea"/>
</dbReference>
<evidence type="ECO:0000259" key="1">
    <source>
        <dbReference type="Pfam" id="PF13478"/>
    </source>
</evidence>
<dbReference type="RefSeq" id="WP_011850004.1">
    <property type="nucleotide sequence ID" value="NC_009073.1"/>
</dbReference>